<proteinExistence type="inferred from homology"/>
<dbReference type="GO" id="GO:0005975">
    <property type="term" value="P:carbohydrate metabolic process"/>
    <property type="evidence" value="ECO:0007669"/>
    <property type="project" value="InterPro"/>
</dbReference>
<dbReference type="NCBIfam" id="TIGR00689">
    <property type="entry name" value="rpiB_lacA_lacB"/>
    <property type="match status" value="1"/>
</dbReference>
<dbReference type="InterPro" id="IPR036569">
    <property type="entry name" value="RpiB_LacA_LacB_sf"/>
</dbReference>
<gene>
    <name evidence="3" type="primary">rpiB</name>
    <name evidence="4" type="ORF">CQR44_0531</name>
    <name evidence="3" type="ORF">JF69_05360</name>
</gene>
<dbReference type="PANTHER" id="PTHR43732">
    <property type="entry name" value="RIBOSE 5-PHOSPHATE ISOMERASE-RELATED"/>
    <property type="match status" value="1"/>
</dbReference>
<sequence>MRLAFGADPNAAGLKNVLMEEARRLGHEVIDFPTDDPIYANVAIALAQSVVRGEADRGVLLCGTGLGVSISANKVPGAYCACVSDIYQAERARRSNDANIIAMGAQVLGPETAKSLLRAYLDSEFDPDSRSGPKVARIREFELHQQ</sequence>
<dbReference type="InterPro" id="IPR051812">
    <property type="entry name" value="SPI_LacAB/RpiB"/>
</dbReference>
<comment type="similarity">
    <text evidence="1">Belongs to the LacAB/RpiB family.</text>
</comment>
<evidence type="ECO:0000313" key="3">
    <source>
        <dbReference type="EMBL" id="KJY51997.1"/>
    </source>
</evidence>
<dbReference type="SUPFAM" id="SSF89623">
    <property type="entry name" value="Ribose/Galactose isomerase RpiB/AlsB"/>
    <property type="match status" value="1"/>
</dbReference>
<name>A0A0F4KZH0_9BIFI</name>
<reference evidence="3 5" key="1">
    <citation type="submission" date="2014-12" db="EMBL/GenBank/DDBJ databases">
        <title>Comparative genomics of the lactic acid bacteria isolated from the honey bee gut.</title>
        <authorList>
            <person name="Ellegaard K.M."/>
            <person name="Tamarit D."/>
            <person name="Javelind E."/>
            <person name="Olofsson T."/>
            <person name="Andersson S.G."/>
            <person name="Vasquez A."/>
        </authorList>
    </citation>
    <scope>NUCLEOTIDE SEQUENCE [LARGE SCALE GENOMIC DNA]</scope>
    <source>
        <strain evidence="3 5">Bin2</strain>
    </source>
</reference>
<evidence type="ECO:0000256" key="2">
    <source>
        <dbReference type="ARBA" id="ARBA00023235"/>
    </source>
</evidence>
<keyword evidence="2 3" id="KW-0413">Isomerase</keyword>
<evidence type="ECO:0000313" key="4">
    <source>
        <dbReference type="EMBL" id="PKV09979.1"/>
    </source>
</evidence>
<dbReference type="PIRSF" id="PIRSF005384">
    <property type="entry name" value="RpiB_LacA_B"/>
    <property type="match status" value="1"/>
</dbReference>
<protein>
    <submittedName>
        <fullName evidence="3">Ribose 5-phosphate isomerase</fullName>
    </submittedName>
    <submittedName>
        <fullName evidence="4">Sugar phosphate isomerase</fullName>
    </submittedName>
</protein>
<evidence type="ECO:0000256" key="1">
    <source>
        <dbReference type="ARBA" id="ARBA00008754"/>
    </source>
</evidence>
<evidence type="ECO:0000313" key="6">
    <source>
        <dbReference type="Proteomes" id="UP000233731"/>
    </source>
</evidence>
<dbReference type="GO" id="GO:0016861">
    <property type="term" value="F:intramolecular oxidoreductase activity, interconverting aldoses and ketoses"/>
    <property type="evidence" value="ECO:0007669"/>
    <property type="project" value="UniProtKB-ARBA"/>
</dbReference>
<dbReference type="Pfam" id="PF02502">
    <property type="entry name" value="LacAB_rpiB"/>
    <property type="match status" value="1"/>
</dbReference>
<dbReference type="AlphaFoldDB" id="A0A0F4KZH0"/>
<dbReference type="Proteomes" id="UP000033648">
    <property type="component" value="Unassembled WGS sequence"/>
</dbReference>
<dbReference type="Proteomes" id="UP000233731">
    <property type="component" value="Unassembled WGS sequence"/>
</dbReference>
<dbReference type="OrthoDB" id="1778624at2"/>
<dbReference type="NCBIfam" id="NF004051">
    <property type="entry name" value="PRK05571.1"/>
    <property type="match status" value="1"/>
</dbReference>
<dbReference type="PANTHER" id="PTHR43732:SF1">
    <property type="entry name" value="RIBOSE 5-PHOSPHATE ISOMERASE"/>
    <property type="match status" value="1"/>
</dbReference>
<dbReference type="Gene3D" id="3.40.1400.10">
    <property type="entry name" value="Sugar-phosphate isomerase, RpiB/LacA/LacB"/>
    <property type="match status" value="1"/>
</dbReference>
<evidence type="ECO:0000313" key="5">
    <source>
        <dbReference type="Proteomes" id="UP000033648"/>
    </source>
</evidence>
<dbReference type="InterPro" id="IPR003500">
    <property type="entry name" value="RpiB_LacA_LacB"/>
</dbReference>
<accession>A0A0F4KZH0</accession>
<comment type="caution">
    <text evidence="3">The sequence shown here is derived from an EMBL/GenBank/DDBJ whole genome shotgun (WGS) entry which is preliminary data.</text>
</comment>
<dbReference type="EMBL" id="PCHJ01000012">
    <property type="protein sequence ID" value="PKV09979.1"/>
    <property type="molecule type" value="Genomic_DNA"/>
</dbReference>
<organism evidence="3 5">
    <name type="scientific">Bifidobacterium asteroides</name>
    <dbReference type="NCBI Taxonomy" id="1684"/>
    <lineage>
        <taxon>Bacteria</taxon>
        <taxon>Bacillati</taxon>
        <taxon>Actinomycetota</taxon>
        <taxon>Actinomycetes</taxon>
        <taxon>Bifidobacteriales</taxon>
        <taxon>Bifidobacteriaceae</taxon>
        <taxon>Bifidobacterium</taxon>
    </lineage>
</organism>
<dbReference type="EMBL" id="JWME01000006">
    <property type="protein sequence ID" value="KJY51997.1"/>
    <property type="molecule type" value="Genomic_DNA"/>
</dbReference>
<dbReference type="PATRIC" id="fig|1684.4.peg.579"/>
<reference evidence="4 6" key="2">
    <citation type="submission" date="2017-10" db="EMBL/GenBank/DDBJ databases">
        <title>Bifidobacterium genomics.</title>
        <authorList>
            <person name="Lugli G.A."/>
            <person name="Milani C."/>
            <person name="Mancabelli L."/>
        </authorList>
    </citation>
    <scope>NUCLEOTIDE SEQUENCE [LARGE SCALE GENOMIC DNA]</scope>
    <source>
        <strain evidence="4 6">1460B</strain>
    </source>
</reference>
<dbReference type="RefSeq" id="WP_045924139.1">
    <property type="nucleotide sequence ID" value="NZ_CP132384.1"/>
</dbReference>